<feature type="domain" description="Methyltransferase type 11" evidence="1">
    <location>
        <begin position="57"/>
        <end position="154"/>
    </location>
</feature>
<protein>
    <recommendedName>
        <fullName evidence="1">Methyltransferase type 11 domain-containing protein</fullName>
    </recommendedName>
</protein>
<dbReference type="RefSeq" id="WP_062417177.1">
    <property type="nucleotide sequence ID" value="NZ_DF967974.1"/>
</dbReference>
<dbReference type="STRING" id="229921.ADN01_18065"/>
<dbReference type="GO" id="GO:0008757">
    <property type="term" value="F:S-adenosylmethionine-dependent methyltransferase activity"/>
    <property type="evidence" value="ECO:0007669"/>
    <property type="project" value="InterPro"/>
</dbReference>
<accession>A0A0P6X8H1</accession>
<dbReference type="OrthoDB" id="9777497at2"/>
<evidence type="ECO:0000259" key="1">
    <source>
        <dbReference type="Pfam" id="PF08241"/>
    </source>
</evidence>
<evidence type="ECO:0000313" key="2">
    <source>
        <dbReference type="EMBL" id="KPL75728.1"/>
    </source>
</evidence>
<dbReference type="PANTHER" id="PTHR43591:SF24">
    <property type="entry name" value="2-METHOXY-6-POLYPRENYL-1,4-BENZOQUINOL METHYLASE, MITOCHONDRIAL"/>
    <property type="match status" value="1"/>
</dbReference>
<dbReference type="EMBL" id="LGCM01000065">
    <property type="protein sequence ID" value="KPL75728.1"/>
    <property type="molecule type" value="Genomic_DNA"/>
</dbReference>
<keyword evidence="3" id="KW-1185">Reference proteome</keyword>
<comment type="caution">
    <text evidence="2">The sequence shown here is derived from an EMBL/GenBank/DDBJ whole genome shotgun (WGS) entry which is preliminary data.</text>
</comment>
<evidence type="ECO:0000313" key="3">
    <source>
        <dbReference type="Proteomes" id="UP000050501"/>
    </source>
</evidence>
<proteinExistence type="predicted"/>
<gene>
    <name evidence="2" type="ORF">ADN01_18065</name>
</gene>
<dbReference type="InterPro" id="IPR013216">
    <property type="entry name" value="Methyltransf_11"/>
</dbReference>
<name>A0A0P6X8H1_9CHLR</name>
<sequence length="271" mass="30143">MTTVHGISDPNYVSRQYRDASNLNVRLRLHQEFSTNPQGWHRWLFEQIQLPRPCRLLELGCGTGSLWAENQDRLPQGAEITLSDLSAGMVTQAQENLRSVRAEFRFAGLDAQSIPFQQGTFDVVIASHMLYHVPDREKALGEIARVLKPDGVFYASTVGLDHLKELKELAARFDEDLLFWGQMPADSFHLGSGVQLSRFFAQASVQRYPDSLVVTDAALLTAYMLSGRIDLSAERQEALAAFVAREMQAHGGQIVITKDSGVFAARGSLHA</sequence>
<dbReference type="Proteomes" id="UP000050501">
    <property type="component" value="Unassembled WGS sequence"/>
</dbReference>
<reference evidence="2 3" key="1">
    <citation type="submission" date="2015-07" db="EMBL/GenBank/DDBJ databases">
        <title>Genome sequence of Levilinea saccharolytica DSM 16555.</title>
        <authorList>
            <person name="Hemp J."/>
            <person name="Ward L.M."/>
            <person name="Pace L.A."/>
            <person name="Fischer W.W."/>
        </authorList>
    </citation>
    <scope>NUCLEOTIDE SEQUENCE [LARGE SCALE GENOMIC DNA]</scope>
    <source>
        <strain evidence="2 3">KIBI-1</strain>
    </source>
</reference>
<dbReference type="Gene3D" id="3.40.50.150">
    <property type="entry name" value="Vaccinia Virus protein VP39"/>
    <property type="match status" value="1"/>
</dbReference>
<organism evidence="2 3">
    <name type="scientific">Levilinea saccharolytica</name>
    <dbReference type="NCBI Taxonomy" id="229921"/>
    <lineage>
        <taxon>Bacteria</taxon>
        <taxon>Bacillati</taxon>
        <taxon>Chloroflexota</taxon>
        <taxon>Anaerolineae</taxon>
        <taxon>Anaerolineales</taxon>
        <taxon>Anaerolineaceae</taxon>
        <taxon>Levilinea</taxon>
    </lineage>
</organism>
<dbReference type="SUPFAM" id="SSF53335">
    <property type="entry name" value="S-adenosyl-L-methionine-dependent methyltransferases"/>
    <property type="match status" value="1"/>
</dbReference>
<dbReference type="PANTHER" id="PTHR43591">
    <property type="entry name" value="METHYLTRANSFERASE"/>
    <property type="match status" value="1"/>
</dbReference>
<dbReference type="AlphaFoldDB" id="A0A0P6X8H1"/>
<dbReference type="Pfam" id="PF08241">
    <property type="entry name" value="Methyltransf_11"/>
    <property type="match status" value="1"/>
</dbReference>
<dbReference type="InterPro" id="IPR029063">
    <property type="entry name" value="SAM-dependent_MTases_sf"/>
</dbReference>
<dbReference type="CDD" id="cd02440">
    <property type="entry name" value="AdoMet_MTases"/>
    <property type="match status" value="1"/>
</dbReference>